<evidence type="ECO:0000313" key="1">
    <source>
        <dbReference type="EMBL" id="KAI8012327.1"/>
    </source>
</evidence>
<name>A0ACC0HIF6_9ERIC</name>
<sequence length="111" mass="11853">MVSCDRFLKVGEALKFTAATSIACAGTGALTLSIATTAILLLTSRLCLTRYRSLSLSLAVVVIPACIVRFADFESKFPVLCRTLLYLCSSALSRPKTSATTISSARVLEML</sequence>
<organism evidence="1 2">
    <name type="scientific">Camellia lanceoleosa</name>
    <dbReference type="NCBI Taxonomy" id="1840588"/>
    <lineage>
        <taxon>Eukaryota</taxon>
        <taxon>Viridiplantae</taxon>
        <taxon>Streptophyta</taxon>
        <taxon>Embryophyta</taxon>
        <taxon>Tracheophyta</taxon>
        <taxon>Spermatophyta</taxon>
        <taxon>Magnoliopsida</taxon>
        <taxon>eudicotyledons</taxon>
        <taxon>Gunneridae</taxon>
        <taxon>Pentapetalae</taxon>
        <taxon>asterids</taxon>
        <taxon>Ericales</taxon>
        <taxon>Theaceae</taxon>
        <taxon>Camellia</taxon>
    </lineage>
</organism>
<comment type="caution">
    <text evidence="1">The sequence shown here is derived from an EMBL/GenBank/DDBJ whole genome shotgun (WGS) entry which is preliminary data.</text>
</comment>
<dbReference type="EMBL" id="CM045762">
    <property type="protein sequence ID" value="KAI8012327.1"/>
    <property type="molecule type" value="Genomic_DNA"/>
</dbReference>
<reference evidence="1 2" key="1">
    <citation type="journal article" date="2022" name="Plant J.">
        <title>Chromosome-level genome of Camellia lanceoleosa provides a valuable resource for understanding genome evolution and self-incompatibility.</title>
        <authorList>
            <person name="Gong W."/>
            <person name="Xiao S."/>
            <person name="Wang L."/>
            <person name="Liao Z."/>
            <person name="Chang Y."/>
            <person name="Mo W."/>
            <person name="Hu G."/>
            <person name="Li W."/>
            <person name="Zhao G."/>
            <person name="Zhu H."/>
            <person name="Hu X."/>
            <person name="Ji K."/>
            <person name="Xiang X."/>
            <person name="Song Q."/>
            <person name="Yuan D."/>
            <person name="Jin S."/>
            <person name="Zhang L."/>
        </authorList>
    </citation>
    <scope>NUCLEOTIDE SEQUENCE [LARGE SCALE GENOMIC DNA]</scope>
    <source>
        <tissue evidence="1">Fresh and healthy young leaves</tissue>
    </source>
</reference>
<dbReference type="Proteomes" id="UP001060215">
    <property type="component" value="Chromosome 5"/>
</dbReference>
<keyword evidence="2" id="KW-1185">Reference proteome</keyword>
<gene>
    <name evidence="1" type="ORF">LOK49_LG06G02175</name>
</gene>
<accession>A0ACC0HIF6</accession>
<evidence type="ECO:0000313" key="2">
    <source>
        <dbReference type="Proteomes" id="UP001060215"/>
    </source>
</evidence>
<proteinExistence type="predicted"/>
<protein>
    <submittedName>
        <fullName evidence="1">Uncharacterized protein</fullName>
    </submittedName>
</protein>